<comment type="caution">
    <text evidence="2">The sequence shown here is derived from an EMBL/GenBank/DDBJ whole genome shotgun (WGS) entry which is preliminary data.</text>
</comment>
<gene>
    <name evidence="2" type="ORF">GCM10008995_26390</name>
</gene>
<evidence type="ECO:0000313" key="2">
    <source>
        <dbReference type="EMBL" id="GGJ15294.1"/>
    </source>
</evidence>
<dbReference type="InterPro" id="IPR057527">
    <property type="entry name" value="HVO_A0261-like_N"/>
</dbReference>
<sequence length="89" mass="10506">MTVDFEQLDWDLISQVKASKRRTQVLKELTRKPQMNSELADELDVSTKWARRQVKWLQERGLVEDLTESKYNHKIYKATNDGKQVAEVL</sequence>
<dbReference type="SUPFAM" id="SSF46785">
    <property type="entry name" value="Winged helix' DNA-binding domain"/>
    <property type="match status" value="1"/>
</dbReference>
<dbReference type="CDD" id="cd00090">
    <property type="entry name" value="HTH_ARSR"/>
    <property type="match status" value="1"/>
</dbReference>
<dbReference type="InterPro" id="IPR036390">
    <property type="entry name" value="WH_DNA-bd_sf"/>
</dbReference>
<accession>A0A830EJ37</accession>
<dbReference type="OrthoDB" id="377710at2157"/>
<dbReference type="AlphaFoldDB" id="A0A830EJ37"/>
<feature type="domain" description="HVO-A0261-like N-terminal" evidence="1">
    <location>
        <begin position="14"/>
        <end position="87"/>
    </location>
</feature>
<keyword evidence="3" id="KW-1185">Reference proteome</keyword>
<reference evidence="2" key="1">
    <citation type="journal article" date="2014" name="Int. J. Syst. Evol. Microbiol.">
        <title>Complete genome sequence of Corynebacterium casei LMG S-19264T (=DSM 44701T), isolated from a smear-ripened cheese.</title>
        <authorList>
            <consortium name="US DOE Joint Genome Institute (JGI-PGF)"/>
            <person name="Walter F."/>
            <person name="Albersmeier A."/>
            <person name="Kalinowski J."/>
            <person name="Ruckert C."/>
        </authorList>
    </citation>
    <scope>NUCLEOTIDE SEQUENCE</scope>
    <source>
        <strain evidence="2">JCM 14359</strain>
    </source>
</reference>
<dbReference type="EMBL" id="BMOC01000022">
    <property type="protein sequence ID" value="GGJ15294.1"/>
    <property type="molecule type" value="Genomic_DNA"/>
</dbReference>
<evidence type="ECO:0000259" key="1">
    <source>
        <dbReference type="Pfam" id="PF25213"/>
    </source>
</evidence>
<proteinExistence type="predicted"/>
<dbReference type="Proteomes" id="UP000653099">
    <property type="component" value="Unassembled WGS sequence"/>
</dbReference>
<dbReference type="InterPro" id="IPR036388">
    <property type="entry name" value="WH-like_DNA-bd_sf"/>
</dbReference>
<dbReference type="InterPro" id="IPR011991">
    <property type="entry name" value="ArsR-like_HTH"/>
</dbReference>
<organism evidence="2 3">
    <name type="scientific">Halobellus salinus</name>
    <dbReference type="NCBI Taxonomy" id="931585"/>
    <lineage>
        <taxon>Archaea</taxon>
        <taxon>Methanobacteriati</taxon>
        <taxon>Methanobacteriota</taxon>
        <taxon>Stenosarchaea group</taxon>
        <taxon>Halobacteria</taxon>
        <taxon>Halobacteriales</taxon>
        <taxon>Haloferacaceae</taxon>
        <taxon>Halobellus</taxon>
    </lineage>
</organism>
<evidence type="ECO:0000313" key="3">
    <source>
        <dbReference type="Proteomes" id="UP000653099"/>
    </source>
</evidence>
<dbReference type="Pfam" id="PF25213">
    <property type="entry name" value="HVO_A0261_N"/>
    <property type="match status" value="1"/>
</dbReference>
<reference evidence="2" key="2">
    <citation type="submission" date="2020-09" db="EMBL/GenBank/DDBJ databases">
        <authorList>
            <person name="Sun Q."/>
            <person name="Ohkuma M."/>
        </authorList>
    </citation>
    <scope>NUCLEOTIDE SEQUENCE</scope>
    <source>
        <strain evidence="2">JCM 14359</strain>
    </source>
</reference>
<dbReference type="Gene3D" id="1.10.10.10">
    <property type="entry name" value="Winged helix-like DNA-binding domain superfamily/Winged helix DNA-binding domain"/>
    <property type="match status" value="1"/>
</dbReference>
<dbReference type="RefSeq" id="WP_188788193.1">
    <property type="nucleotide sequence ID" value="NZ_BMOC01000022.1"/>
</dbReference>
<protein>
    <recommendedName>
        <fullName evidence="1">HVO-A0261-like N-terminal domain-containing protein</fullName>
    </recommendedName>
</protein>
<name>A0A830EJ37_9EURY</name>